<evidence type="ECO:0000259" key="1">
    <source>
        <dbReference type="Pfam" id="PF00910"/>
    </source>
</evidence>
<reference evidence="2" key="2">
    <citation type="submission" date="2021-04" db="EMBL/GenBank/DDBJ databases">
        <authorList>
            <person name="Gilroy R."/>
        </authorList>
    </citation>
    <scope>NUCLEOTIDE SEQUENCE</scope>
    <source>
        <strain evidence="2">CHK199-9574</strain>
    </source>
</reference>
<comment type="caution">
    <text evidence="2">The sequence shown here is derived from an EMBL/GenBank/DDBJ whole genome shotgun (WGS) entry which is preliminary data.</text>
</comment>
<dbReference type="EMBL" id="DXCO01000009">
    <property type="protein sequence ID" value="HIY77649.1"/>
    <property type="molecule type" value="Genomic_DNA"/>
</dbReference>
<evidence type="ECO:0000313" key="2">
    <source>
        <dbReference type="EMBL" id="HIY77649.1"/>
    </source>
</evidence>
<dbReference type="Proteomes" id="UP000824135">
    <property type="component" value="Unassembled WGS sequence"/>
</dbReference>
<dbReference type="Pfam" id="PF00910">
    <property type="entry name" value="RNA_helicase"/>
    <property type="match status" value="1"/>
</dbReference>
<accession>A0A9D1Z7H1</accession>
<evidence type="ECO:0000313" key="3">
    <source>
        <dbReference type="Proteomes" id="UP000824135"/>
    </source>
</evidence>
<gene>
    <name evidence="2" type="ORF">H9728_01260</name>
</gene>
<reference evidence="2" key="1">
    <citation type="journal article" date="2021" name="PeerJ">
        <title>Extensive microbial diversity within the chicken gut microbiome revealed by metagenomics and culture.</title>
        <authorList>
            <person name="Gilroy R."/>
            <person name="Ravi A."/>
            <person name="Getino M."/>
            <person name="Pursley I."/>
            <person name="Horton D.L."/>
            <person name="Alikhan N.F."/>
            <person name="Baker D."/>
            <person name="Gharbi K."/>
            <person name="Hall N."/>
            <person name="Watson M."/>
            <person name="Adriaenssens E.M."/>
            <person name="Foster-Nyarko E."/>
            <person name="Jarju S."/>
            <person name="Secka A."/>
            <person name="Antonio M."/>
            <person name="Oren A."/>
            <person name="Chaudhuri R.R."/>
            <person name="La Ragione R."/>
            <person name="Hildebrand F."/>
            <person name="Pallen M.J."/>
        </authorList>
    </citation>
    <scope>NUCLEOTIDE SEQUENCE</scope>
    <source>
        <strain evidence="2">CHK199-9574</strain>
    </source>
</reference>
<feature type="non-terminal residue" evidence="2">
    <location>
        <position position="1"/>
    </location>
</feature>
<dbReference type="AlphaFoldDB" id="A0A9D1Z7H1"/>
<dbReference type="Gene3D" id="3.40.50.300">
    <property type="entry name" value="P-loop containing nucleotide triphosphate hydrolases"/>
    <property type="match status" value="1"/>
</dbReference>
<dbReference type="InterPro" id="IPR000605">
    <property type="entry name" value="Helicase_SF3_ssDNA/RNA_vir"/>
</dbReference>
<dbReference type="GO" id="GO:0003724">
    <property type="term" value="F:RNA helicase activity"/>
    <property type="evidence" value="ECO:0007669"/>
    <property type="project" value="InterPro"/>
</dbReference>
<proteinExistence type="predicted"/>
<sequence>NKFKRVFRNMKVYYIYGSAGCGKTSYVFQKHGYDDVYRTTNYEFGWIDDYNGEKILFLDEFRSSFKISEILDYLDGQPIRIRGRHYNRVACYDTVYIVSNLSLKEQYTNIQQSEPKTWAAFCRRITAVYDFDKSKDIPVNIFTGELKKPPTLIEIADDGDMPF</sequence>
<organism evidence="2 3">
    <name type="scientific">Candidatus Borkfalkia excrementavium</name>
    <dbReference type="NCBI Taxonomy" id="2838505"/>
    <lineage>
        <taxon>Bacteria</taxon>
        <taxon>Bacillati</taxon>
        <taxon>Bacillota</taxon>
        <taxon>Clostridia</taxon>
        <taxon>Christensenellales</taxon>
        <taxon>Christensenellaceae</taxon>
        <taxon>Candidatus Borkfalkia</taxon>
    </lineage>
</organism>
<dbReference type="InterPro" id="IPR027417">
    <property type="entry name" value="P-loop_NTPase"/>
</dbReference>
<protein>
    <recommendedName>
        <fullName evidence="1">Helicase superfamily 3 single-stranded DNA/RNA virus domain-containing protein</fullName>
    </recommendedName>
</protein>
<feature type="domain" description="Helicase superfamily 3 single-stranded DNA/RNA virus" evidence="1">
    <location>
        <begin position="14"/>
        <end position="65"/>
    </location>
</feature>
<name>A0A9D1Z7H1_9FIRM</name>
<dbReference type="GO" id="GO:0003723">
    <property type="term" value="F:RNA binding"/>
    <property type="evidence" value="ECO:0007669"/>
    <property type="project" value="InterPro"/>
</dbReference>
<dbReference type="SUPFAM" id="SSF52540">
    <property type="entry name" value="P-loop containing nucleoside triphosphate hydrolases"/>
    <property type="match status" value="1"/>
</dbReference>